<dbReference type="Pfam" id="PF20556">
    <property type="entry name" value="DUF6768"/>
    <property type="match status" value="1"/>
</dbReference>
<dbReference type="InterPro" id="IPR046659">
    <property type="entry name" value="DUF6768"/>
</dbReference>
<dbReference type="OrthoDB" id="981351at2"/>
<dbReference type="RefSeq" id="WP_089354939.1">
    <property type="nucleotide sequence ID" value="NZ_FZPD01000001.1"/>
</dbReference>
<keyword evidence="1" id="KW-0812">Transmembrane</keyword>
<keyword evidence="1" id="KW-0472">Membrane</keyword>
<evidence type="ECO:0000313" key="3">
    <source>
        <dbReference type="Proteomes" id="UP000198393"/>
    </source>
</evidence>
<accession>A0A239EHL1</accession>
<keyword evidence="1" id="KW-1133">Transmembrane helix</keyword>
<dbReference type="Proteomes" id="UP000198393">
    <property type="component" value="Unassembled WGS sequence"/>
</dbReference>
<sequence>MKKNDEIDQMIKEALSEDEKELFNTYDEQSMFQMLGGLFQGKMKWLNAGILIVQFVFFGLAVYCGYRLLSTSDVSEMIPYGVGVMFLLMAIGMLKLFQFMEMHKNATIREIKRLELQVSVLAKSLKKD</sequence>
<gene>
    <name evidence="2" type="ORF">SAMN05421640_0151</name>
</gene>
<dbReference type="AlphaFoldDB" id="A0A239EHL1"/>
<name>A0A239EHL1_EKHLU</name>
<evidence type="ECO:0000256" key="1">
    <source>
        <dbReference type="SAM" id="Phobius"/>
    </source>
</evidence>
<feature type="transmembrane region" description="Helical" evidence="1">
    <location>
        <begin position="78"/>
        <end position="97"/>
    </location>
</feature>
<organism evidence="2 3">
    <name type="scientific">Ekhidna lutea</name>
    <dbReference type="NCBI Taxonomy" id="447679"/>
    <lineage>
        <taxon>Bacteria</taxon>
        <taxon>Pseudomonadati</taxon>
        <taxon>Bacteroidota</taxon>
        <taxon>Cytophagia</taxon>
        <taxon>Cytophagales</taxon>
        <taxon>Reichenbachiellaceae</taxon>
        <taxon>Ekhidna</taxon>
    </lineage>
</organism>
<keyword evidence="3" id="KW-1185">Reference proteome</keyword>
<evidence type="ECO:0000313" key="2">
    <source>
        <dbReference type="EMBL" id="SNS44049.1"/>
    </source>
</evidence>
<reference evidence="2 3" key="1">
    <citation type="submission" date="2017-06" db="EMBL/GenBank/DDBJ databases">
        <authorList>
            <person name="Kim H.J."/>
            <person name="Triplett B.A."/>
        </authorList>
    </citation>
    <scope>NUCLEOTIDE SEQUENCE [LARGE SCALE GENOMIC DNA]</scope>
    <source>
        <strain evidence="2 3">DSM 19307</strain>
    </source>
</reference>
<feature type="transmembrane region" description="Helical" evidence="1">
    <location>
        <begin position="45"/>
        <end position="66"/>
    </location>
</feature>
<proteinExistence type="predicted"/>
<protein>
    <submittedName>
        <fullName evidence="2">Uncharacterized protein</fullName>
    </submittedName>
</protein>
<dbReference type="EMBL" id="FZPD01000001">
    <property type="protein sequence ID" value="SNS44049.1"/>
    <property type="molecule type" value="Genomic_DNA"/>
</dbReference>